<dbReference type="EMBL" id="KB099688">
    <property type="protein sequence ID" value="ELK38000.1"/>
    <property type="molecule type" value="Genomic_DNA"/>
</dbReference>
<dbReference type="eggNOG" id="ENOG502QQB2">
    <property type="taxonomic scope" value="Eukaryota"/>
</dbReference>
<protein>
    <submittedName>
        <fullName evidence="2">Transmembrane channel-like protein 6</fullName>
    </submittedName>
</protein>
<evidence type="ECO:0000313" key="3">
    <source>
        <dbReference type="Proteomes" id="UP000010556"/>
    </source>
</evidence>
<evidence type="ECO:0000313" key="2">
    <source>
        <dbReference type="EMBL" id="ELK38000.1"/>
    </source>
</evidence>
<feature type="compositionally biased region" description="Polar residues" evidence="1">
    <location>
        <begin position="60"/>
        <end position="69"/>
    </location>
</feature>
<reference evidence="3" key="1">
    <citation type="journal article" date="2013" name="Science">
        <title>Comparative analysis of bat genomes provides insight into the evolution of flight and immunity.</title>
        <authorList>
            <person name="Zhang G."/>
            <person name="Cowled C."/>
            <person name="Shi Z."/>
            <person name="Huang Z."/>
            <person name="Bishop-Lilly K.A."/>
            <person name="Fang X."/>
            <person name="Wynne J.W."/>
            <person name="Xiong Z."/>
            <person name="Baker M.L."/>
            <person name="Zhao W."/>
            <person name="Tachedjian M."/>
            <person name="Zhu Y."/>
            <person name="Zhou P."/>
            <person name="Jiang X."/>
            <person name="Ng J."/>
            <person name="Yang L."/>
            <person name="Wu L."/>
            <person name="Xiao J."/>
            <person name="Feng Y."/>
            <person name="Chen Y."/>
            <person name="Sun X."/>
            <person name="Zhang Y."/>
            <person name="Marsh G.A."/>
            <person name="Crameri G."/>
            <person name="Broder C.C."/>
            <person name="Frey K.G."/>
            <person name="Wang L.F."/>
            <person name="Wang J."/>
        </authorList>
    </citation>
    <scope>NUCLEOTIDE SEQUENCE [LARGE SCALE GENOMIC DNA]</scope>
</reference>
<dbReference type="AlphaFoldDB" id="L5MIB6"/>
<proteinExistence type="predicted"/>
<organism evidence="2 3">
    <name type="scientific">Myotis davidii</name>
    <name type="common">David's myotis</name>
    <dbReference type="NCBI Taxonomy" id="225400"/>
    <lineage>
        <taxon>Eukaryota</taxon>
        <taxon>Metazoa</taxon>
        <taxon>Chordata</taxon>
        <taxon>Craniata</taxon>
        <taxon>Vertebrata</taxon>
        <taxon>Euteleostomi</taxon>
        <taxon>Mammalia</taxon>
        <taxon>Eutheria</taxon>
        <taxon>Laurasiatheria</taxon>
        <taxon>Chiroptera</taxon>
        <taxon>Yangochiroptera</taxon>
        <taxon>Vespertilionidae</taxon>
        <taxon>Myotis</taxon>
    </lineage>
</organism>
<dbReference type="Proteomes" id="UP000010556">
    <property type="component" value="Unassembled WGS sequence"/>
</dbReference>
<keyword evidence="2" id="KW-0812">Transmembrane</keyword>
<name>L5MIB6_MYODS</name>
<gene>
    <name evidence="2" type="ORF">MDA_GLEAN10004920</name>
</gene>
<keyword evidence="3" id="KW-1185">Reference proteome</keyword>
<keyword evidence="2" id="KW-0472">Membrane</keyword>
<accession>L5MIB6</accession>
<evidence type="ECO:0000256" key="1">
    <source>
        <dbReference type="SAM" id="MobiDB-lite"/>
    </source>
</evidence>
<feature type="region of interest" description="Disordered" evidence="1">
    <location>
        <begin position="50"/>
        <end position="76"/>
    </location>
</feature>
<sequence length="76" mass="8368">MSHSFGESYRVGSALGAHAITVFCSWDHKVTQKRASRLQCDNIRTQLKVRHQGRGHPTLSPATPSQPLSSLRLGRG</sequence>